<gene>
    <name evidence="12" type="ORF">V9T40_002784</name>
</gene>
<evidence type="ECO:0000313" key="13">
    <source>
        <dbReference type="Proteomes" id="UP001367676"/>
    </source>
</evidence>
<evidence type="ECO:0000256" key="6">
    <source>
        <dbReference type="ARBA" id="ARBA00022968"/>
    </source>
</evidence>
<keyword evidence="9" id="KW-0472">Membrane</keyword>
<evidence type="ECO:0000256" key="5">
    <source>
        <dbReference type="ARBA" id="ARBA00022692"/>
    </source>
</evidence>
<keyword evidence="3 11" id="KW-0328">Glycosyltransferase</keyword>
<dbReference type="AlphaFoldDB" id="A0AAN9TXI5"/>
<proteinExistence type="inferred from homology"/>
<evidence type="ECO:0000256" key="9">
    <source>
        <dbReference type="ARBA" id="ARBA00023136"/>
    </source>
</evidence>
<dbReference type="Proteomes" id="UP001367676">
    <property type="component" value="Unassembled WGS sequence"/>
</dbReference>
<reference evidence="12 13" key="1">
    <citation type="submission" date="2024-03" db="EMBL/GenBank/DDBJ databases">
        <title>Adaptation during the transition from Ophiocordyceps entomopathogen to insect associate is accompanied by gene loss and intensified selection.</title>
        <authorList>
            <person name="Ward C.M."/>
            <person name="Onetto C.A."/>
            <person name="Borneman A.R."/>
        </authorList>
    </citation>
    <scope>NUCLEOTIDE SEQUENCE [LARGE SCALE GENOMIC DNA]</scope>
    <source>
        <strain evidence="12">AWRI1</strain>
        <tissue evidence="12">Single Adult Female</tissue>
    </source>
</reference>
<keyword evidence="7" id="KW-1133">Transmembrane helix</keyword>
<dbReference type="GO" id="GO:0016758">
    <property type="term" value="F:hexosyltransferase activity"/>
    <property type="evidence" value="ECO:0007669"/>
    <property type="project" value="InterPro"/>
</dbReference>
<dbReference type="EMBL" id="JBBCAQ010000022">
    <property type="protein sequence ID" value="KAK7591171.1"/>
    <property type="molecule type" value="Genomic_DNA"/>
</dbReference>
<evidence type="ECO:0000256" key="2">
    <source>
        <dbReference type="ARBA" id="ARBA00008661"/>
    </source>
</evidence>
<dbReference type="Pfam" id="PF01762">
    <property type="entry name" value="Galactosyl_T"/>
    <property type="match status" value="1"/>
</dbReference>
<sequence>MKLMILVTSALNHNDARMAIRQTWGFYSRHHNVGIGFLVGVYRQSPQNAIIQTEQRRYGDLIQARNVDCYGNLTLKTVSLLEWVDTYCSQVPFVLKTDDDMFINIPLLLTLLKEQQKAKRSIFGRLVSKWRPFRANNSKYFLSKSEYEPDSFPDFLTGPAYLMTQDSVHDLYHQALEMPFLKLEDVFITGYAAVSTGMKRVNVNEFRNERIPFYTVQIRRTISIHEITPKEQFLLWIRTIFKNKATDESFKNNQPLKLLSEYANFSRWHTNETYPAP</sequence>
<evidence type="ECO:0000256" key="7">
    <source>
        <dbReference type="ARBA" id="ARBA00022989"/>
    </source>
</evidence>
<evidence type="ECO:0000256" key="8">
    <source>
        <dbReference type="ARBA" id="ARBA00023034"/>
    </source>
</evidence>
<dbReference type="FunFam" id="3.90.550.50:FF:000001">
    <property type="entry name" value="Hexosyltransferase"/>
    <property type="match status" value="1"/>
</dbReference>
<dbReference type="InterPro" id="IPR002659">
    <property type="entry name" value="Glyco_trans_31"/>
</dbReference>
<comment type="caution">
    <text evidence="12">The sequence shown here is derived from an EMBL/GenBank/DDBJ whole genome shotgun (WGS) entry which is preliminary data.</text>
</comment>
<comment type="similarity">
    <text evidence="2 11">Belongs to the glycosyltransferase 31 family.</text>
</comment>
<organism evidence="12 13">
    <name type="scientific">Parthenolecanium corni</name>
    <dbReference type="NCBI Taxonomy" id="536013"/>
    <lineage>
        <taxon>Eukaryota</taxon>
        <taxon>Metazoa</taxon>
        <taxon>Ecdysozoa</taxon>
        <taxon>Arthropoda</taxon>
        <taxon>Hexapoda</taxon>
        <taxon>Insecta</taxon>
        <taxon>Pterygota</taxon>
        <taxon>Neoptera</taxon>
        <taxon>Paraneoptera</taxon>
        <taxon>Hemiptera</taxon>
        <taxon>Sternorrhyncha</taxon>
        <taxon>Coccoidea</taxon>
        <taxon>Coccidae</taxon>
        <taxon>Parthenolecanium</taxon>
    </lineage>
</organism>
<protein>
    <recommendedName>
        <fullName evidence="11">Hexosyltransferase</fullName>
        <ecNumber evidence="11">2.4.1.-</ecNumber>
    </recommendedName>
</protein>
<name>A0AAN9TXI5_9HEMI</name>
<evidence type="ECO:0000256" key="1">
    <source>
        <dbReference type="ARBA" id="ARBA00004323"/>
    </source>
</evidence>
<keyword evidence="13" id="KW-1185">Reference proteome</keyword>
<dbReference type="GO" id="GO:0006493">
    <property type="term" value="P:protein O-linked glycosylation"/>
    <property type="evidence" value="ECO:0007669"/>
    <property type="project" value="TreeGrafter"/>
</dbReference>
<keyword evidence="8 11" id="KW-0333">Golgi apparatus</keyword>
<keyword evidence="5" id="KW-0812">Transmembrane</keyword>
<keyword evidence="4" id="KW-0808">Transferase</keyword>
<evidence type="ECO:0000256" key="3">
    <source>
        <dbReference type="ARBA" id="ARBA00022676"/>
    </source>
</evidence>
<dbReference type="Gene3D" id="3.90.550.50">
    <property type="match status" value="1"/>
</dbReference>
<accession>A0AAN9TXI5</accession>
<keyword evidence="6" id="KW-0735">Signal-anchor</keyword>
<evidence type="ECO:0000256" key="4">
    <source>
        <dbReference type="ARBA" id="ARBA00022679"/>
    </source>
</evidence>
<dbReference type="EC" id="2.4.1.-" evidence="11"/>
<evidence type="ECO:0000313" key="12">
    <source>
        <dbReference type="EMBL" id="KAK7591171.1"/>
    </source>
</evidence>
<dbReference type="PANTHER" id="PTHR11214:SF379">
    <property type="entry name" value="HEXOSYLTRANSFERASE-RELATED"/>
    <property type="match status" value="1"/>
</dbReference>
<comment type="subcellular location">
    <subcellularLocation>
        <location evidence="1 11">Golgi apparatus membrane</location>
        <topology evidence="1 11">Single-pass type II membrane protein</topology>
    </subcellularLocation>
</comment>
<evidence type="ECO:0000256" key="10">
    <source>
        <dbReference type="ARBA" id="ARBA00023180"/>
    </source>
</evidence>
<dbReference type="PANTHER" id="PTHR11214">
    <property type="entry name" value="BETA-1,3-N-ACETYLGLUCOSAMINYLTRANSFERASE"/>
    <property type="match status" value="1"/>
</dbReference>
<evidence type="ECO:0000256" key="11">
    <source>
        <dbReference type="RuleBase" id="RU363063"/>
    </source>
</evidence>
<dbReference type="GO" id="GO:0000139">
    <property type="term" value="C:Golgi membrane"/>
    <property type="evidence" value="ECO:0007669"/>
    <property type="project" value="UniProtKB-SubCell"/>
</dbReference>
<keyword evidence="10" id="KW-0325">Glycoprotein</keyword>